<dbReference type="Proteomes" id="UP000001740">
    <property type="component" value="Chromosome"/>
</dbReference>
<evidence type="ECO:0000313" key="4">
    <source>
        <dbReference type="Proteomes" id="UP000001740"/>
    </source>
</evidence>
<keyword evidence="1" id="KW-0812">Transmembrane</keyword>
<accession>A0A0K0GKS1</accession>
<dbReference type="RefSeq" id="WP_011408495.1">
    <property type="nucleotide sequence ID" value="NC_010717.2"/>
</dbReference>
<gene>
    <name evidence="3" type="ordered locus">PXO_00561</name>
</gene>
<dbReference type="HOGENOM" id="CLU_2605214_0_0_6"/>
<feature type="transmembrane region" description="Helical" evidence="1">
    <location>
        <begin position="55"/>
        <end position="75"/>
    </location>
</feature>
<reference evidence="3 4" key="1">
    <citation type="journal article" date="2008" name="BMC Genomics">
        <title>Genome sequence and rapid evolution of the rice pathogen Xanthomonas oryzae pv. oryzae PXO99A.</title>
        <authorList>
            <person name="Salzberg S.L."/>
            <person name="Sommer D.D."/>
            <person name="Schatz M.C."/>
            <person name="Phillippy A.M."/>
            <person name="Rabinowicz P.D."/>
            <person name="Tsuge S."/>
            <person name="Furutani A."/>
            <person name="Ochiai H."/>
            <person name="Delcher A.L."/>
            <person name="Kelley D."/>
            <person name="Madupu R."/>
            <person name="Puiu D."/>
            <person name="Radune D."/>
            <person name="Shumway M."/>
            <person name="Trapnell C."/>
            <person name="Aparna G."/>
            <person name="Jha G."/>
            <person name="Pandey A."/>
            <person name="Patil P.B."/>
            <person name="Ishihara H."/>
            <person name="Meyer D.F."/>
            <person name="Szurek B."/>
            <person name="Verdier V."/>
            <person name="Koebnik R."/>
            <person name="Dow J.M."/>
            <person name="Ryan R.P."/>
            <person name="Hirata H."/>
            <person name="Tsuyumu S."/>
            <person name="Won Lee S."/>
            <person name="Seo Y.S."/>
            <person name="Sriariyanum M."/>
            <person name="Ronald P.C."/>
            <person name="Sonti R.V."/>
            <person name="Van Sluys M.A."/>
            <person name="Leach J.E."/>
            <person name="White F.F."/>
            <person name="Bogdanove A.J."/>
        </authorList>
    </citation>
    <scope>NUCLEOTIDE SEQUENCE [LARGE SCALE GENOMIC DNA]</scope>
    <source>
        <strain evidence="3 4">PXO99A</strain>
    </source>
</reference>
<protein>
    <submittedName>
        <fullName evidence="3">Uncharacterized protein</fullName>
    </submittedName>
</protein>
<evidence type="ECO:0000256" key="2">
    <source>
        <dbReference type="SAM" id="SignalP"/>
    </source>
</evidence>
<sequence length="79" mass="7723">MKNVVNAARRFASTTTAKVGAGASTLLASGAAFAADSASPGAAIAGELSGGKTDMGLVIAACAILIGVAIVWAYIKRVK</sequence>
<keyword evidence="1" id="KW-0472">Membrane</keyword>
<dbReference type="EMBL" id="CP000967">
    <property type="protein sequence ID" value="ACD58933.1"/>
    <property type="molecule type" value="Genomic_DNA"/>
</dbReference>
<name>A0A0K0GKS1_XANOP</name>
<keyword evidence="1" id="KW-1133">Transmembrane helix</keyword>
<dbReference type="KEGG" id="xop:PXO_00561"/>
<evidence type="ECO:0000313" key="3">
    <source>
        <dbReference type="EMBL" id="ACD58933.1"/>
    </source>
</evidence>
<organism evidence="3 4">
    <name type="scientific">Xanthomonas oryzae pv. oryzae (strain PXO99A)</name>
    <dbReference type="NCBI Taxonomy" id="360094"/>
    <lineage>
        <taxon>Bacteria</taxon>
        <taxon>Pseudomonadati</taxon>
        <taxon>Pseudomonadota</taxon>
        <taxon>Gammaproteobacteria</taxon>
        <taxon>Lysobacterales</taxon>
        <taxon>Lysobacteraceae</taxon>
        <taxon>Xanthomonas</taxon>
    </lineage>
</organism>
<keyword evidence="2" id="KW-0732">Signal</keyword>
<dbReference type="AlphaFoldDB" id="A0A0K0GKS1"/>
<evidence type="ECO:0000256" key="1">
    <source>
        <dbReference type="SAM" id="Phobius"/>
    </source>
</evidence>
<proteinExistence type="predicted"/>
<feature type="chain" id="PRO_5005330957" evidence="2">
    <location>
        <begin position="35"/>
        <end position="79"/>
    </location>
</feature>
<feature type="signal peptide" evidence="2">
    <location>
        <begin position="1"/>
        <end position="34"/>
    </location>
</feature>